<reference evidence="1 2" key="1">
    <citation type="journal article" date="2010" name="Nature">
        <title>Nitrite-driven anaerobic methane oxidation by oxygenic bacteria.</title>
        <authorList>
            <person name="Ettwig K.F."/>
            <person name="Butler M.K."/>
            <person name="Le Paslier D."/>
            <person name="Pelletier E."/>
            <person name="Mangenot S."/>
            <person name="Kuypers M.M.M."/>
            <person name="Schreiber F."/>
            <person name="Dutilh B.E."/>
            <person name="Zedelius J."/>
            <person name="de Beer D."/>
            <person name="Gloerich J."/>
            <person name="Wessels H.J.C.T."/>
            <person name="van Allen T."/>
            <person name="Luesken F."/>
            <person name="Wu M."/>
            <person name="van de Pas-Schoonen K.T."/>
            <person name="Op den Camp H.J.M."/>
            <person name="Janssen-Megens E.M."/>
            <person name="Francoijs K-J."/>
            <person name="Stunnenberg H."/>
            <person name="Weissenbach J."/>
            <person name="Jetten M.S.M."/>
            <person name="Strous M."/>
        </authorList>
    </citation>
    <scope>NUCLEOTIDE SEQUENCE [LARGE SCALE GENOMIC DNA]</scope>
</reference>
<dbReference type="AlphaFoldDB" id="D5MLS7"/>
<dbReference type="EMBL" id="FP565575">
    <property type="protein sequence ID" value="CBE69984.1"/>
    <property type="molecule type" value="Genomic_DNA"/>
</dbReference>
<protein>
    <submittedName>
        <fullName evidence="1">Uncharacterized protein</fullName>
    </submittedName>
</protein>
<evidence type="ECO:0000313" key="2">
    <source>
        <dbReference type="Proteomes" id="UP000006898"/>
    </source>
</evidence>
<dbReference type="Proteomes" id="UP000006898">
    <property type="component" value="Chromosome"/>
</dbReference>
<dbReference type="HOGENOM" id="CLU_2394323_0_0_0"/>
<dbReference type="STRING" id="671143.DAMO_2911"/>
<name>D5MLS7_METO1</name>
<organism evidence="1 2">
    <name type="scientific">Methylomirabilis oxygeniifera</name>
    <dbReference type="NCBI Taxonomy" id="671143"/>
    <lineage>
        <taxon>Bacteria</taxon>
        <taxon>Candidatus Methylomirabilota</taxon>
        <taxon>Candidatus Methylomirabilia</taxon>
        <taxon>Candidatus Methylomirabilales</taxon>
        <taxon>Candidatus Methylomirabilaceae</taxon>
        <taxon>Candidatus Methylomirabilis</taxon>
    </lineage>
</organism>
<evidence type="ECO:0000313" key="1">
    <source>
        <dbReference type="EMBL" id="CBE69984.1"/>
    </source>
</evidence>
<sequence>MCGAWGQRSFHLSVADLRAQHDKDIHFQLYRTLVRLFVGLSRPLSHELRVLCRRRHCSPGRGRTAPICGTECGTRACERPVPGAPRSQRSQTR</sequence>
<proteinExistence type="predicted"/>
<accession>D5MLS7</accession>
<dbReference type="KEGG" id="mox:DAMO_2911"/>
<gene>
    <name evidence="1" type="ORF">DAMO_2911</name>
</gene>